<dbReference type="InterPro" id="IPR013786">
    <property type="entry name" value="AcylCoA_DH/ox_N"/>
</dbReference>
<dbReference type="SUPFAM" id="SSF47203">
    <property type="entry name" value="Acyl-CoA dehydrogenase C-terminal domain-like"/>
    <property type="match status" value="1"/>
</dbReference>
<evidence type="ECO:0000259" key="7">
    <source>
        <dbReference type="Pfam" id="PF02770"/>
    </source>
</evidence>
<feature type="domain" description="Acyl-CoA oxidase/dehydrogenase middle" evidence="7">
    <location>
        <begin position="128"/>
        <end position="221"/>
    </location>
</feature>
<dbReference type="AlphaFoldDB" id="A0A7X0HPC8"/>
<feature type="domain" description="Acyl-CoA dehydrogenase/oxidase N-terminal" evidence="8">
    <location>
        <begin position="18"/>
        <end position="123"/>
    </location>
</feature>
<keyword evidence="4 5" id="KW-0274">FAD</keyword>
<evidence type="ECO:0000259" key="6">
    <source>
        <dbReference type="Pfam" id="PF00441"/>
    </source>
</evidence>
<dbReference type="GO" id="GO:0003995">
    <property type="term" value="F:acyl-CoA dehydrogenase activity"/>
    <property type="evidence" value="ECO:0007669"/>
    <property type="project" value="TreeGrafter"/>
</dbReference>
<evidence type="ECO:0000256" key="3">
    <source>
        <dbReference type="ARBA" id="ARBA00022630"/>
    </source>
</evidence>
<name>A0A7X0HPC8_9BACI</name>
<dbReference type="InterPro" id="IPR036250">
    <property type="entry name" value="AcylCo_DH-like_C"/>
</dbReference>
<dbReference type="SUPFAM" id="SSF56645">
    <property type="entry name" value="Acyl-CoA dehydrogenase NM domain-like"/>
    <property type="match status" value="1"/>
</dbReference>
<dbReference type="InterPro" id="IPR046373">
    <property type="entry name" value="Acyl-CoA_Oxase/DH_mid-dom_sf"/>
</dbReference>
<dbReference type="Gene3D" id="1.20.140.10">
    <property type="entry name" value="Butyryl-CoA Dehydrogenase, subunit A, domain 3"/>
    <property type="match status" value="1"/>
</dbReference>
<dbReference type="EMBL" id="JACHGK010000002">
    <property type="protein sequence ID" value="MBB6444256.1"/>
    <property type="molecule type" value="Genomic_DNA"/>
</dbReference>
<dbReference type="InterPro" id="IPR009075">
    <property type="entry name" value="AcylCo_DH/oxidase_C"/>
</dbReference>
<dbReference type="InterPro" id="IPR006091">
    <property type="entry name" value="Acyl-CoA_Oxase/DH_mid-dom"/>
</dbReference>
<evidence type="ECO:0000313" key="10">
    <source>
        <dbReference type="Proteomes" id="UP000531594"/>
    </source>
</evidence>
<reference evidence="9 10" key="1">
    <citation type="submission" date="2020-08" db="EMBL/GenBank/DDBJ databases">
        <title>Genomic Encyclopedia of Type Strains, Phase IV (KMG-IV): sequencing the most valuable type-strain genomes for metagenomic binning, comparative biology and taxonomic classification.</title>
        <authorList>
            <person name="Goeker M."/>
        </authorList>
    </citation>
    <scope>NUCLEOTIDE SEQUENCE [LARGE SCALE GENOMIC DNA]</scope>
    <source>
        <strain evidence="9 10">DSM 5391</strain>
    </source>
</reference>
<gene>
    <name evidence="9" type="ORF">HNR53_000864</name>
</gene>
<evidence type="ECO:0000256" key="1">
    <source>
        <dbReference type="ARBA" id="ARBA00001974"/>
    </source>
</evidence>
<dbReference type="Pfam" id="PF02771">
    <property type="entry name" value="Acyl-CoA_dh_N"/>
    <property type="match status" value="1"/>
</dbReference>
<feature type="domain" description="Acyl-CoA dehydrogenase/oxidase C-terminal" evidence="6">
    <location>
        <begin position="246"/>
        <end position="387"/>
    </location>
</feature>
<dbReference type="PIRSF" id="PIRSF016578">
    <property type="entry name" value="HsaA"/>
    <property type="match status" value="1"/>
</dbReference>
<keyword evidence="10" id="KW-1185">Reference proteome</keyword>
<dbReference type="PANTHER" id="PTHR43884">
    <property type="entry name" value="ACYL-COA DEHYDROGENASE"/>
    <property type="match status" value="1"/>
</dbReference>
<keyword evidence="3 5" id="KW-0285">Flavoprotein</keyword>
<evidence type="ECO:0000256" key="2">
    <source>
        <dbReference type="ARBA" id="ARBA00009347"/>
    </source>
</evidence>
<evidence type="ECO:0000313" key="9">
    <source>
        <dbReference type="EMBL" id="MBB6444256.1"/>
    </source>
</evidence>
<evidence type="ECO:0000259" key="8">
    <source>
        <dbReference type="Pfam" id="PF02771"/>
    </source>
</evidence>
<dbReference type="Gene3D" id="1.10.540.10">
    <property type="entry name" value="Acyl-CoA dehydrogenase/oxidase, N-terminal domain"/>
    <property type="match status" value="1"/>
</dbReference>
<dbReference type="Pfam" id="PF00441">
    <property type="entry name" value="Acyl-CoA_dh_1"/>
    <property type="match status" value="1"/>
</dbReference>
<comment type="similarity">
    <text evidence="2 5">Belongs to the acyl-CoA dehydrogenase family.</text>
</comment>
<protein>
    <submittedName>
        <fullName evidence="9">Alkylation response protein AidB-like acyl-CoA dehydrogenase</fullName>
    </submittedName>
</protein>
<comment type="caution">
    <text evidence="9">The sequence shown here is derived from an EMBL/GenBank/DDBJ whole genome shotgun (WGS) entry which is preliminary data.</text>
</comment>
<proteinExistence type="inferred from homology"/>
<dbReference type="Pfam" id="PF02770">
    <property type="entry name" value="Acyl-CoA_dh_M"/>
    <property type="match status" value="1"/>
</dbReference>
<dbReference type="PANTHER" id="PTHR43884:SF12">
    <property type="entry name" value="ISOVALERYL-COA DEHYDROGENASE, MITOCHONDRIAL-RELATED"/>
    <property type="match status" value="1"/>
</dbReference>
<keyword evidence="5" id="KW-0560">Oxidoreductase</keyword>
<dbReference type="Proteomes" id="UP000531594">
    <property type="component" value="Unassembled WGS sequence"/>
</dbReference>
<organism evidence="9 10">
    <name type="scientific">Bacillus benzoevorans</name>
    <dbReference type="NCBI Taxonomy" id="1456"/>
    <lineage>
        <taxon>Bacteria</taxon>
        <taxon>Bacillati</taxon>
        <taxon>Bacillota</taxon>
        <taxon>Bacilli</taxon>
        <taxon>Bacillales</taxon>
        <taxon>Bacillaceae</taxon>
        <taxon>Bacillus</taxon>
    </lineage>
</organism>
<comment type="cofactor">
    <cofactor evidence="1 5">
        <name>FAD</name>
        <dbReference type="ChEBI" id="CHEBI:57692"/>
    </cofactor>
</comment>
<dbReference type="GO" id="GO:0050660">
    <property type="term" value="F:flavin adenine dinucleotide binding"/>
    <property type="evidence" value="ECO:0007669"/>
    <property type="project" value="InterPro"/>
</dbReference>
<dbReference type="RefSeq" id="WP_184523158.1">
    <property type="nucleotide sequence ID" value="NZ_JACHGK010000002.1"/>
</dbReference>
<accession>A0A7X0HPC8</accession>
<evidence type="ECO:0000256" key="4">
    <source>
        <dbReference type="ARBA" id="ARBA00022827"/>
    </source>
</evidence>
<dbReference type="Gene3D" id="2.40.110.10">
    <property type="entry name" value="Butyryl-CoA Dehydrogenase, subunit A, domain 2"/>
    <property type="match status" value="1"/>
</dbReference>
<dbReference type="InterPro" id="IPR037069">
    <property type="entry name" value="AcylCoA_DH/ox_N_sf"/>
</dbReference>
<sequence length="399" mass="43522">MSSVITESNVYSRDYIQVIRDRIKPIVENVIKPNAEIIDKEGRFPKENLLALAKEGWNSVTLPEKWGGLGLGYVGLSVAAEEIGKADASTALVYAMHVAASQVIHLFGNDDQKERWLLPIREGAIGTFSISEKATGGHVWYNLSQAEKEGENYIINAEKSFTTSGGQSDFYVLQTRTAGSTDPSAHSFFIVDGHHDGITAKPWNALGVRGNHSGPLKFENVKVSHRDLIDAKGGDISNDGANPGLTGLTAVWLGVAQGALDAAVAYVKKTVHKDFNHSLADYQVIRQKLAEVQIQISGLRSWQYDLARQQDELVKERKPLSLLGSEITQLKVQATELADFAARTAMDVAGGYGYINGVFERIYRDARGGIPMAPSNNLAREHIGKGLVGLPLELWELGK</sequence>
<evidence type="ECO:0000256" key="5">
    <source>
        <dbReference type="RuleBase" id="RU362125"/>
    </source>
</evidence>
<dbReference type="InterPro" id="IPR009100">
    <property type="entry name" value="AcylCoA_DH/oxidase_NM_dom_sf"/>
</dbReference>